<accession>A0ACC2T583</accession>
<evidence type="ECO:0000313" key="2">
    <source>
        <dbReference type="Proteomes" id="UP001165960"/>
    </source>
</evidence>
<protein>
    <submittedName>
        <fullName evidence="1">Uncharacterized protein</fullName>
    </submittedName>
</protein>
<dbReference type="Proteomes" id="UP001165960">
    <property type="component" value="Unassembled WGS sequence"/>
</dbReference>
<dbReference type="EMBL" id="QTSX02003616">
    <property type="protein sequence ID" value="KAJ9069656.1"/>
    <property type="molecule type" value="Genomic_DNA"/>
</dbReference>
<name>A0ACC2T583_9FUNG</name>
<evidence type="ECO:0000313" key="1">
    <source>
        <dbReference type="EMBL" id="KAJ9069656.1"/>
    </source>
</evidence>
<reference evidence="1" key="1">
    <citation type="submission" date="2022-04" db="EMBL/GenBank/DDBJ databases">
        <title>Genome of the entomopathogenic fungus Entomophthora muscae.</title>
        <authorList>
            <person name="Elya C."/>
            <person name="Lovett B.R."/>
            <person name="Lee E."/>
            <person name="Macias A.M."/>
            <person name="Hajek A.E."/>
            <person name="De Bivort B.L."/>
            <person name="Kasson M.T."/>
            <person name="De Fine Licht H.H."/>
            <person name="Stajich J.E."/>
        </authorList>
    </citation>
    <scope>NUCLEOTIDE SEQUENCE</scope>
    <source>
        <strain evidence="1">Berkeley</strain>
    </source>
</reference>
<keyword evidence="2" id="KW-1185">Reference proteome</keyword>
<sequence length="232" mass="26400">MSIGKNLGKFKQWTSEKIGSAEKTDTSDDFKQLEVETEQRRDSLEKLESTLDIYLKALSKRKPTADDKGKTMPVEALGTCMVSQACLLGEEMPYGRALLKAGQAHEKIATIQGDFVNNARVGYYANLDRSLTDMKDFANLRKKLENRRLDLDAKLNKLQKAKKEKPELEEDLRVAQVKYDDTLSDVRARMVIIAEADEYHVRDLTLFVESELAYYQKTVEILTPVLASLKEM</sequence>
<proteinExistence type="predicted"/>
<gene>
    <name evidence="1" type="ORF">DSO57_1016293</name>
</gene>
<comment type="caution">
    <text evidence="1">The sequence shown here is derived from an EMBL/GenBank/DDBJ whole genome shotgun (WGS) entry which is preliminary data.</text>
</comment>
<organism evidence="1 2">
    <name type="scientific">Entomophthora muscae</name>
    <dbReference type="NCBI Taxonomy" id="34485"/>
    <lineage>
        <taxon>Eukaryota</taxon>
        <taxon>Fungi</taxon>
        <taxon>Fungi incertae sedis</taxon>
        <taxon>Zoopagomycota</taxon>
        <taxon>Entomophthoromycotina</taxon>
        <taxon>Entomophthoromycetes</taxon>
        <taxon>Entomophthorales</taxon>
        <taxon>Entomophthoraceae</taxon>
        <taxon>Entomophthora</taxon>
    </lineage>
</organism>